<sequence length="332" mass="40273">MNKVELPSNLQISNFLQNEIQKTDKFVKQHEKQLNTLSQYQKIITQNSQSNKEKLSQLFSKQFEVDQQIKQKNNQLKKKRYINEQSYLQQQKEKNYLQQLDSYWSYQQNFYPNIDYMSDSVDKSRQQLIQYYEHKLSLEENQLERNQIKQKIFSLREAQNQYHKCKSIEDKIKKAEQLRIERFDTSVDKIKKHEQHILDVIYQNQILSERKSHYFKDKLQRLEEKLCQSELEQGKKRLDQVQKAFQKDNHRLQVKVNQEKINQQNDSIHISHLENKLNKINSLEEIRSIIKKGRLQIANNMQQQKNEIIQQIDDQRNSSLKSSIYQSQLLYY</sequence>
<gene>
    <name evidence="1" type="ORF">PPRIM_AZ9-3.1.T0320044</name>
</gene>
<accession>A0A8S1L9T5</accession>
<dbReference type="EMBL" id="CAJJDM010000031">
    <property type="protein sequence ID" value="CAD8061616.1"/>
    <property type="molecule type" value="Genomic_DNA"/>
</dbReference>
<evidence type="ECO:0000313" key="2">
    <source>
        <dbReference type="Proteomes" id="UP000688137"/>
    </source>
</evidence>
<name>A0A8S1L9T5_PARPR</name>
<protein>
    <submittedName>
        <fullName evidence="1">Uncharacterized protein</fullName>
    </submittedName>
</protein>
<evidence type="ECO:0000313" key="1">
    <source>
        <dbReference type="EMBL" id="CAD8061616.1"/>
    </source>
</evidence>
<comment type="caution">
    <text evidence="1">The sequence shown here is derived from an EMBL/GenBank/DDBJ whole genome shotgun (WGS) entry which is preliminary data.</text>
</comment>
<proteinExistence type="predicted"/>
<organism evidence="1 2">
    <name type="scientific">Paramecium primaurelia</name>
    <dbReference type="NCBI Taxonomy" id="5886"/>
    <lineage>
        <taxon>Eukaryota</taxon>
        <taxon>Sar</taxon>
        <taxon>Alveolata</taxon>
        <taxon>Ciliophora</taxon>
        <taxon>Intramacronucleata</taxon>
        <taxon>Oligohymenophorea</taxon>
        <taxon>Peniculida</taxon>
        <taxon>Parameciidae</taxon>
        <taxon>Paramecium</taxon>
    </lineage>
</organism>
<dbReference type="Proteomes" id="UP000688137">
    <property type="component" value="Unassembled WGS sequence"/>
</dbReference>
<dbReference type="OMA" id="YPNIDYM"/>
<dbReference type="AlphaFoldDB" id="A0A8S1L9T5"/>
<keyword evidence="2" id="KW-1185">Reference proteome</keyword>
<reference evidence="1" key="1">
    <citation type="submission" date="2021-01" db="EMBL/GenBank/DDBJ databases">
        <authorList>
            <consortium name="Genoscope - CEA"/>
            <person name="William W."/>
        </authorList>
    </citation>
    <scope>NUCLEOTIDE SEQUENCE</scope>
</reference>